<evidence type="ECO:0000313" key="3">
    <source>
        <dbReference type="EMBL" id="EJK60966.1"/>
    </source>
</evidence>
<evidence type="ECO:0000313" key="4">
    <source>
        <dbReference type="Proteomes" id="UP000266841"/>
    </source>
</evidence>
<accession>K0SIW5</accession>
<keyword evidence="4" id="KW-1185">Reference proteome</keyword>
<proteinExistence type="predicted"/>
<sequence length="167" mass="18266">MSKVLVILAMCQPCRSFVPPAATTIVRQSDPVSIAEPCSRPTAVLLQSKETQDDDLFWDGEVIEGAHDMEFESIADAEDAFVPSAGFLSMAQSVQSPAMTAAFDPYRNAGKIHQLSMESDGLSIDDLEEMGGDPAFLDDPEEDEPKGNEEEGDFFWDGEVNEDAWLD</sequence>
<dbReference type="eggNOG" id="ENOG502T9RR">
    <property type="taxonomic scope" value="Eukaryota"/>
</dbReference>
<dbReference type="OMA" id="ENTQEEW"/>
<feature type="signal peptide" evidence="2">
    <location>
        <begin position="1"/>
        <end position="16"/>
    </location>
</feature>
<protein>
    <submittedName>
        <fullName evidence="3">Uncharacterized protein</fullName>
    </submittedName>
</protein>
<gene>
    <name evidence="3" type="ORF">THAOC_18611</name>
</gene>
<comment type="caution">
    <text evidence="3">The sequence shown here is derived from an EMBL/GenBank/DDBJ whole genome shotgun (WGS) entry which is preliminary data.</text>
</comment>
<dbReference type="AlphaFoldDB" id="K0SIW5"/>
<keyword evidence="2" id="KW-0732">Signal</keyword>
<feature type="region of interest" description="Disordered" evidence="1">
    <location>
        <begin position="124"/>
        <end position="167"/>
    </location>
</feature>
<name>K0SIW5_THAOC</name>
<feature type="chain" id="PRO_5030173071" evidence="2">
    <location>
        <begin position="17"/>
        <end position="167"/>
    </location>
</feature>
<evidence type="ECO:0000256" key="1">
    <source>
        <dbReference type="SAM" id="MobiDB-lite"/>
    </source>
</evidence>
<dbReference type="EMBL" id="AGNL01020538">
    <property type="protein sequence ID" value="EJK60966.1"/>
    <property type="molecule type" value="Genomic_DNA"/>
</dbReference>
<dbReference type="Proteomes" id="UP000266841">
    <property type="component" value="Unassembled WGS sequence"/>
</dbReference>
<reference evidence="3 4" key="1">
    <citation type="journal article" date="2012" name="Genome Biol.">
        <title>Genome and low-iron response of an oceanic diatom adapted to chronic iron limitation.</title>
        <authorList>
            <person name="Lommer M."/>
            <person name="Specht M."/>
            <person name="Roy A.S."/>
            <person name="Kraemer L."/>
            <person name="Andreson R."/>
            <person name="Gutowska M.A."/>
            <person name="Wolf J."/>
            <person name="Bergner S.V."/>
            <person name="Schilhabel M.B."/>
            <person name="Klostermeier U.C."/>
            <person name="Beiko R.G."/>
            <person name="Rosenstiel P."/>
            <person name="Hippler M."/>
            <person name="Laroche J."/>
        </authorList>
    </citation>
    <scope>NUCLEOTIDE SEQUENCE [LARGE SCALE GENOMIC DNA]</scope>
    <source>
        <strain evidence="3 4">CCMP1005</strain>
    </source>
</reference>
<evidence type="ECO:0000256" key="2">
    <source>
        <dbReference type="SAM" id="SignalP"/>
    </source>
</evidence>
<organism evidence="3 4">
    <name type="scientific">Thalassiosira oceanica</name>
    <name type="common">Marine diatom</name>
    <dbReference type="NCBI Taxonomy" id="159749"/>
    <lineage>
        <taxon>Eukaryota</taxon>
        <taxon>Sar</taxon>
        <taxon>Stramenopiles</taxon>
        <taxon>Ochrophyta</taxon>
        <taxon>Bacillariophyta</taxon>
        <taxon>Coscinodiscophyceae</taxon>
        <taxon>Thalassiosirophycidae</taxon>
        <taxon>Thalassiosirales</taxon>
        <taxon>Thalassiosiraceae</taxon>
        <taxon>Thalassiosira</taxon>
    </lineage>
</organism>